<comment type="caution">
    <text evidence="1">The sequence shown here is derived from an EMBL/GenBank/DDBJ whole genome shotgun (WGS) entry which is preliminary data.</text>
</comment>
<gene>
    <name evidence="1" type="ORF">Cboi01_000014300</name>
</gene>
<proteinExistence type="predicted"/>
<dbReference type="EMBL" id="BSXV01000032">
    <property type="protein sequence ID" value="GME87029.1"/>
    <property type="molecule type" value="Genomic_DNA"/>
</dbReference>
<evidence type="ECO:0000313" key="1">
    <source>
        <dbReference type="EMBL" id="GME87029.1"/>
    </source>
</evidence>
<dbReference type="Proteomes" id="UP001165101">
    <property type="component" value="Unassembled WGS sequence"/>
</dbReference>
<protein>
    <submittedName>
        <fullName evidence="1">Unnamed protein product</fullName>
    </submittedName>
</protein>
<keyword evidence="2" id="KW-1185">Reference proteome</keyword>
<organism evidence="1 2">
    <name type="scientific">Candida boidinii</name>
    <name type="common">Yeast</name>
    <dbReference type="NCBI Taxonomy" id="5477"/>
    <lineage>
        <taxon>Eukaryota</taxon>
        <taxon>Fungi</taxon>
        <taxon>Dikarya</taxon>
        <taxon>Ascomycota</taxon>
        <taxon>Saccharomycotina</taxon>
        <taxon>Pichiomycetes</taxon>
        <taxon>Pichiales</taxon>
        <taxon>Pichiaceae</taxon>
        <taxon>Ogataea</taxon>
        <taxon>Ogataea/Candida clade</taxon>
    </lineage>
</organism>
<name>A0ACB5TEV3_CANBO</name>
<sequence length="1056" mass="119141">MSDPFRKNPFESLEDEDEDRFSIPPIKPDPTYTPITSPRGRQDNFNDSRYASPSRSPSKAQAKYSPAVSLDRKNKFLSSGMANFIMATENNDSMSNAGSVTPRSKFTNQESPLRTKTVSAIVYEDEGESDNENFLGSPSRPAAPRFSRSPFHKNLTDEFSRSVNSNISSTTLNERKPLFPEVTYQAVNPNPLAMNPPPLPAQQQQQTPQKAANIQVSQSPFRSSVRSTSDETFRSSQTSGSKFNDDMQSNFSSDSTVASEADLSDDEGSDRFKISLDGQIYKQIPKFAQPRRNNPKKNRVVISKNGNLIIDTPVPRRLMSFLPNQEASEFKDMTYSAITCDPDNFTDDGFTLRQHEYGRDIEIVVCITMYNEDEEALTRTLHAVMKNIAFLEKRQNSRTWGEGSWKKVLILIVSDGRSKVSPGVLEVLASMGVYQDGIAKSFINRKEVIGHLFEYTTQLSMDENLKFCGTEKGIVPAQVAFLLKEKNCKKINSHRWLFNGICPLLEPKVTVLLDVGTKPHNSAIYHLWKSFDLDSNVAGAAGEIVAMKGKYWRNLVNPLVAFQNFEYKMSNILDKPCESSFGYISVLPGALSAYRYNALKNHDDGTGPLASYFKGEVSDSAANQDIFSANMYLAEDRILAWELVAKRDAKWVLKFVKDAKGETDVPEALPEFVSQRRRWLNGAFFAALYSQINFFHVWKTDHSTLRKFFLHIEFIYQFFTLLFSIFALANFYIAFYYMAGSLTNINKTAGKVLFEIFNYICVCTLLGMLVISMGNRPQGAPNLFTAAVILLTLCGAYAFICSLYFLAVQLREHEMGAAGGLTFTSIVVSMASTYGLYVFTSCLYLDPWHLISSSAQYFLMLPAYTCLLQIYAFCNTHDVTWGTKGDNLPTANLGSAKITNVDGETYFEIEVVGEQRDIDSMYDETLIQIQERRKTPITMRDGKDKVVHKVSGEDYYRDIRSRVVLFWIISNVILILTITQIYPSHSIKSNKYLAFILWSVFGFAVFRGLGSVAYIIHLGLRRIIVTFNKWQLRKTGSTTNSQAKEKMRGMTIAPDY</sequence>
<evidence type="ECO:0000313" key="2">
    <source>
        <dbReference type="Proteomes" id="UP001165101"/>
    </source>
</evidence>
<accession>A0ACB5TEV3</accession>
<reference evidence="1" key="1">
    <citation type="submission" date="2023-04" db="EMBL/GenBank/DDBJ databases">
        <title>Candida boidinii NBRC 1967.</title>
        <authorList>
            <person name="Ichikawa N."/>
            <person name="Sato H."/>
            <person name="Tonouchi N."/>
        </authorList>
    </citation>
    <scope>NUCLEOTIDE SEQUENCE</scope>
    <source>
        <strain evidence="1">NBRC 1967</strain>
    </source>
</reference>